<dbReference type="EMBL" id="CAEZWJ010000082">
    <property type="protein sequence ID" value="CAB4664966.1"/>
    <property type="molecule type" value="Genomic_DNA"/>
</dbReference>
<accession>A0A6J6LT32</accession>
<name>A0A6J6LT32_9ZZZZ</name>
<evidence type="ECO:0000313" key="1">
    <source>
        <dbReference type="EMBL" id="CAB4664966.1"/>
    </source>
</evidence>
<dbReference type="AlphaFoldDB" id="A0A6J6LT32"/>
<protein>
    <submittedName>
        <fullName evidence="1">Unannotated protein</fullName>
    </submittedName>
</protein>
<proteinExistence type="predicted"/>
<organism evidence="1">
    <name type="scientific">freshwater metagenome</name>
    <dbReference type="NCBI Taxonomy" id="449393"/>
    <lineage>
        <taxon>unclassified sequences</taxon>
        <taxon>metagenomes</taxon>
        <taxon>ecological metagenomes</taxon>
    </lineage>
</organism>
<gene>
    <name evidence="1" type="ORF">UFOPK2214_01477</name>
</gene>
<reference evidence="1" key="1">
    <citation type="submission" date="2020-05" db="EMBL/GenBank/DDBJ databases">
        <authorList>
            <person name="Chiriac C."/>
            <person name="Salcher M."/>
            <person name="Ghai R."/>
            <person name="Kavagutti S V."/>
        </authorList>
    </citation>
    <scope>NUCLEOTIDE SEQUENCE</scope>
</reference>
<sequence>MGYEIPMDDEEVITEQKLLSIEFMNQVEEDFKALRADPVAWEKYSDDFEAIDGMRPT</sequence>